<keyword evidence="1" id="KW-0812">Transmembrane</keyword>
<reference evidence="2 3" key="1">
    <citation type="submission" date="2017-02" db="EMBL/GenBank/DDBJ databases">
        <title>Chromobacterium haemolyticum H5244.</title>
        <authorList>
            <person name="Gulvik C.A."/>
        </authorList>
    </citation>
    <scope>NUCLEOTIDE SEQUENCE [LARGE SCALE GENOMIC DNA]</scope>
    <source>
        <strain evidence="2 3">H5244</strain>
    </source>
</reference>
<feature type="transmembrane region" description="Helical" evidence="1">
    <location>
        <begin position="41"/>
        <end position="74"/>
    </location>
</feature>
<comment type="caution">
    <text evidence="2">The sequence shown here is derived from an EMBL/GenBank/DDBJ whole genome shotgun (WGS) entry which is preliminary data.</text>
</comment>
<keyword evidence="1" id="KW-1133">Transmembrane helix</keyword>
<gene>
    <name evidence="2" type="ORF">B0T45_11645</name>
</gene>
<protein>
    <submittedName>
        <fullName evidence="2">Uncharacterized protein</fullName>
    </submittedName>
</protein>
<evidence type="ECO:0000313" key="2">
    <source>
        <dbReference type="EMBL" id="OQS39948.1"/>
    </source>
</evidence>
<evidence type="ECO:0000256" key="1">
    <source>
        <dbReference type="SAM" id="Phobius"/>
    </source>
</evidence>
<dbReference type="EMBL" id="MUKV01000012">
    <property type="protein sequence ID" value="OQS39948.1"/>
    <property type="molecule type" value="Genomic_DNA"/>
</dbReference>
<dbReference type="AlphaFoldDB" id="A0A1W0CZ33"/>
<feature type="transmembrane region" description="Helical" evidence="1">
    <location>
        <begin position="12"/>
        <end position="35"/>
    </location>
</feature>
<dbReference type="RefSeq" id="WP_081555575.1">
    <property type="nucleotide sequence ID" value="NZ_MUKT01000012.1"/>
</dbReference>
<sequence>MFEKTALIAAKVLYGLIVCCGIAFLAWLCFAHLPFWGAVFALPIALVLTALAGAPLAAGASLLGGLLIAVLVVIGRKATASSRSAA</sequence>
<accession>A0A1W0CZ33</accession>
<name>A0A1W0CZ33_9NEIS</name>
<keyword evidence="1" id="KW-0472">Membrane</keyword>
<organism evidence="2 3">
    <name type="scientific">Chromobacterium haemolyticum</name>
    <dbReference type="NCBI Taxonomy" id="394935"/>
    <lineage>
        <taxon>Bacteria</taxon>
        <taxon>Pseudomonadati</taxon>
        <taxon>Pseudomonadota</taxon>
        <taxon>Betaproteobacteria</taxon>
        <taxon>Neisseriales</taxon>
        <taxon>Chromobacteriaceae</taxon>
        <taxon>Chromobacterium</taxon>
    </lineage>
</organism>
<proteinExistence type="predicted"/>
<dbReference type="Proteomes" id="UP000192721">
    <property type="component" value="Unassembled WGS sequence"/>
</dbReference>
<evidence type="ECO:0000313" key="3">
    <source>
        <dbReference type="Proteomes" id="UP000192721"/>
    </source>
</evidence>